<feature type="coiled-coil region" evidence="1">
    <location>
        <begin position="51"/>
        <end position="81"/>
    </location>
</feature>
<evidence type="ECO:0000313" key="4">
    <source>
        <dbReference type="Proteomes" id="UP000678499"/>
    </source>
</evidence>
<evidence type="ECO:0000256" key="1">
    <source>
        <dbReference type="SAM" id="Coils"/>
    </source>
</evidence>
<feature type="region of interest" description="Disordered" evidence="2">
    <location>
        <begin position="493"/>
        <end position="540"/>
    </location>
</feature>
<evidence type="ECO:0000256" key="2">
    <source>
        <dbReference type="SAM" id="MobiDB-lite"/>
    </source>
</evidence>
<proteinExistence type="predicted"/>
<dbReference type="AlphaFoldDB" id="A0A7R9BJ27"/>
<feature type="region of interest" description="Disordered" evidence="2">
    <location>
        <begin position="261"/>
        <end position="324"/>
    </location>
</feature>
<feature type="compositionally biased region" description="Polar residues" evidence="2">
    <location>
        <begin position="528"/>
        <end position="540"/>
    </location>
</feature>
<name>A0A7R9BJ27_9CRUS</name>
<organism evidence="3">
    <name type="scientific">Notodromas monacha</name>
    <dbReference type="NCBI Taxonomy" id="399045"/>
    <lineage>
        <taxon>Eukaryota</taxon>
        <taxon>Metazoa</taxon>
        <taxon>Ecdysozoa</taxon>
        <taxon>Arthropoda</taxon>
        <taxon>Crustacea</taxon>
        <taxon>Oligostraca</taxon>
        <taxon>Ostracoda</taxon>
        <taxon>Podocopa</taxon>
        <taxon>Podocopida</taxon>
        <taxon>Cypridocopina</taxon>
        <taxon>Cypridoidea</taxon>
        <taxon>Cyprididae</taxon>
        <taxon>Notodromas</taxon>
    </lineage>
</organism>
<accession>A0A7R9BJ27</accession>
<evidence type="ECO:0000313" key="3">
    <source>
        <dbReference type="EMBL" id="CAD7275480.1"/>
    </source>
</evidence>
<reference evidence="3" key="1">
    <citation type="submission" date="2020-11" db="EMBL/GenBank/DDBJ databases">
        <authorList>
            <person name="Tran Van P."/>
        </authorList>
    </citation>
    <scope>NUCLEOTIDE SEQUENCE</scope>
</reference>
<protein>
    <submittedName>
        <fullName evidence="3">Uncharacterized protein</fullName>
    </submittedName>
</protein>
<feature type="region of interest" description="Disordered" evidence="2">
    <location>
        <begin position="446"/>
        <end position="466"/>
    </location>
</feature>
<keyword evidence="4" id="KW-1185">Reference proteome</keyword>
<sequence>MILEEQVRGIAAADEDPAGGGSVCSRFWECLGKIWNGTPFSGWKCKTQQQRDRVQKIAAALENERRRLMDLENKVREVIDVNRKIGELSPENGKECHYHQNVEKTKSANCWHTKDSIDDNEEKIRSAKEKYRSILKPSSTSKNAAITGDSSNQKDFEFPENRRCQKLSDTFPVTPDLPYCRHAKNSEILSRGLPPNEESFSMDFTGTESDRKRTTSLWDSYHWENYGRTGKRISGYDLDSVIWPTASTLAPKEYLGYSTSISEGPKNASLPTTEEVGKTQDGRKRRRQRGRHRHQSLTGFMTRPRDSNPWTTTMTKKKTPDSFSRDLRASTIVDTGKVMLANNAVPPHDTDDDGEKPLRLDDYDERNAFRTDNNEGWSKKVGESKTSGEESGLLLQLLEEAAKDKVAMTTQWRQAKAALKKAQCELEQYKSCHQDSGFNNQHQTVFEDRSSAESAQKHGDHNNISHQIVLREAKRIRPGLSNTMTEPKVRNRTQVAGILSSKTKCSNSARVKHGRSKNRGRSLENHGCDSSSGSTKVDTDSGTCDSWGENLCASSSRTEIEMTGIRRKDGRRTGGTEASNSLYEGSIQAAKTRICHTPSEEVFFDQVRYCCLNRAHRKAKNETEGLSFSGKFPKNLELHPCSGSGVVFDRGKTKPLNKLPGILALIEEFSAQNDNKSEEEIDDESFRVEINTTLRHLRRDERARRNQRRRAMKEMDDSPSYTGGNSGVPKATFVKMVDLQKEDSLLESRACGNILLCLQNMDSNTKRKKASPMDPLDDFNSSSSSEEITSVFIALIHLKRVLSISL</sequence>
<dbReference type="Proteomes" id="UP000678499">
    <property type="component" value="Unassembled WGS sequence"/>
</dbReference>
<feature type="compositionally biased region" description="Basic residues" evidence="2">
    <location>
        <begin position="283"/>
        <end position="295"/>
    </location>
</feature>
<dbReference type="EMBL" id="CAJPEX010000423">
    <property type="protein sequence ID" value="CAG0915632.1"/>
    <property type="molecule type" value="Genomic_DNA"/>
</dbReference>
<feature type="region of interest" description="Disordered" evidence="2">
    <location>
        <begin position="701"/>
        <end position="727"/>
    </location>
</feature>
<dbReference type="EMBL" id="OA882460">
    <property type="protein sequence ID" value="CAD7275480.1"/>
    <property type="molecule type" value="Genomic_DNA"/>
</dbReference>
<gene>
    <name evidence="3" type="ORF">NMOB1V02_LOCUS3274</name>
</gene>
<keyword evidence="1" id="KW-0175">Coiled coil</keyword>
<feature type="compositionally biased region" description="Basic residues" evidence="2">
    <location>
        <begin position="510"/>
        <end position="520"/>
    </location>
</feature>
<feature type="compositionally biased region" description="Polar residues" evidence="2">
    <location>
        <begin position="500"/>
        <end position="509"/>
    </location>
</feature>